<evidence type="ECO:0000313" key="2">
    <source>
        <dbReference type="EMBL" id="VDD89612.1"/>
    </source>
</evidence>
<reference evidence="2 3" key="2">
    <citation type="submission" date="2018-10" db="EMBL/GenBank/DDBJ databases">
        <authorList>
            <consortium name="Pathogen Informatics"/>
        </authorList>
    </citation>
    <scope>NUCLEOTIDE SEQUENCE [LARGE SCALE GENOMIC DNA]</scope>
</reference>
<sequence>MEDVDTNLLAEKNDIDPFLESFELKIQLTTVNVVVIVAAIAALAGDGDDDNDDGNGDDDDEDEDGGRKNNDVDVDDLSKCAYFNSSYRCPVMFFDNTFLCSPFFDQYGIL</sequence>
<gene>
    <name evidence="2" type="ORF">EVEC_LOCUS4363</name>
</gene>
<protein>
    <submittedName>
        <fullName evidence="2 4">Uncharacterized protein</fullName>
    </submittedName>
</protein>
<organism evidence="4">
    <name type="scientific">Enterobius vermicularis</name>
    <name type="common">Human pinworm</name>
    <dbReference type="NCBI Taxonomy" id="51028"/>
    <lineage>
        <taxon>Eukaryota</taxon>
        <taxon>Metazoa</taxon>
        <taxon>Ecdysozoa</taxon>
        <taxon>Nematoda</taxon>
        <taxon>Chromadorea</taxon>
        <taxon>Rhabditida</taxon>
        <taxon>Spirurina</taxon>
        <taxon>Oxyuridomorpha</taxon>
        <taxon>Oxyuroidea</taxon>
        <taxon>Oxyuridae</taxon>
        <taxon>Enterobius</taxon>
    </lineage>
</organism>
<evidence type="ECO:0000256" key="1">
    <source>
        <dbReference type="SAM" id="MobiDB-lite"/>
    </source>
</evidence>
<dbReference type="EMBL" id="UXUI01007836">
    <property type="protein sequence ID" value="VDD89612.1"/>
    <property type="molecule type" value="Genomic_DNA"/>
</dbReference>
<evidence type="ECO:0000313" key="3">
    <source>
        <dbReference type="Proteomes" id="UP000274131"/>
    </source>
</evidence>
<proteinExistence type="predicted"/>
<dbReference type="WBParaSite" id="EVEC_0000465501-mRNA-1">
    <property type="protein sequence ID" value="EVEC_0000465501-mRNA-1"/>
    <property type="gene ID" value="EVEC_0000465501"/>
</dbReference>
<feature type="compositionally biased region" description="Acidic residues" evidence="1">
    <location>
        <begin position="46"/>
        <end position="64"/>
    </location>
</feature>
<feature type="region of interest" description="Disordered" evidence="1">
    <location>
        <begin position="45"/>
        <end position="73"/>
    </location>
</feature>
<accession>A0A0N4V3L9</accession>
<keyword evidence="3" id="KW-1185">Reference proteome</keyword>
<dbReference type="AlphaFoldDB" id="A0A0N4V3L9"/>
<reference evidence="4" key="1">
    <citation type="submission" date="2017-02" db="UniProtKB">
        <authorList>
            <consortium name="WormBaseParasite"/>
        </authorList>
    </citation>
    <scope>IDENTIFICATION</scope>
</reference>
<evidence type="ECO:0000313" key="4">
    <source>
        <dbReference type="WBParaSite" id="EVEC_0000465501-mRNA-1"/>
    </source>
</evidence>
<dbReference type="Proteomes" id="UP000274131">
    <property type="component" value="Unassembled WGS sequence"/>
</dbReference>
<name>A0A0N4V3L9_ENTVE</name>